<keyword evidence="3" id="KW-1185">Reference proteome</keyword>
<evidence type="ECO:0000256" key="1">
    <source>
        <dbReference type="SAM" id="MobiDB-lite"/>
    </source>
</evidence>
<evidence type="ECO:0000313" key="3">
    <source>
        <dbReference type="Proteomes" id="UP000789342"/>
    </source>
</evidence>
<gene>
    <name evidence="2" type="ORF">AMORRO_LOCUS13920</name>
</gene>
<organism evidence="2 3">
    <name type="scientific">Acaulospora morrowiae</name>
    <dbReference type="NCBI Taxonomy" id="94023"/>
    <lineage>
        <taxon>Eukaryota</taxon>
        <taxon>Fungi</taxon>
        <taxon>Fungi incertae sedis</taxon>
        <taxon>Mucoromycota</taxon>
        <taxon>Glomeromycotina</taxon>
        <taxon>Glomeromycetes</taxon>
        <taxon>Diversisporales</taxon>
        <taxon>Acaulosporaceae</taxon>
        <taxon>Acaulospora</taxon>
    </lineage>
</organism>
<dbReference type="EMBL" id="CAJVPV010025713">
    <property type="protein sequence ID" value="CAG8729657.1"/>
    <property type="molecule type" value="Genomic_DNA"/>
</dbReference>
<protein>
    <submittedName>
        <fullName evidence="2">8275_t:CDS:1</fullName>
    </submittedName>
</protein>
<feature type="non-terminal residue" evidence="2">
    <location>
        <position position="73"/>
    </location>
</feature>
<proteinExistence type="predicted"/>
<accession>A0A9N9ICA9</accession>
<sequence>MSESYDIDINTGVDDDDAMMVDEDTRPAAAIKRKGRGFRSESKESRDGVRSGDKYDQFESTVEEDVSTGRAQR</sequence>
<dbReference type="AlphaFoldDB" id="A0A9N9ICA9"/>
<dbReference type="OrthoDB" id="15688at2759"/>
<evidence type="ECO:0000313" key="2">
    <source>
        <dbReference type="EMBL" id="CAG8729657.1"/>
    </source>
</evidence>
<reference evidence="2" key="1">
    <citation type="submission" date="2021-06" db="EMBL/GenBank/DDBJ databases">
        <authorList>
            <person name="Kallberg Y."/>
            <person name="Tangrot J."/>
            <person name="Rosling A."/>
        </authorList>
    </citation>
    <scope>NUCLEOTIDE SEQUENCE</scope>
    <source>
        <strain evidence="2">CL551</strain>
    </source>
</reference>
<feature type="compositionally biased region" description="Basic and acidic residues" evidence="1">
    <location>
        <begin position="38"/>
        <end position="57"/>
    </location>
</feature>
<feature type="region of interest" description="Disordered" evidence="1">
    <location>
        <begin position="26"/>
        <end position="73"/>
    </location>
</feature>
<name>A0A9N9ICA9_9GLOM</name>
<comment type="caution">
    <text evidence="2">The sequence shown here is derived from an EMBL/GenBank/DDBJ whole genome shotgun (WGS) entry which is preliminary data.</text>
</comment>
<dbReference type="Proteomes" id="UP000789342">
    <property type="component" value="Unassembled WGS sequence"/>
</dbReference>